<dbReference type="PANTHER" id="PTHR33418">
    <property type="entry name" value="HELICASE-ASSOCIATED"/>
    <property type="match status" value="1"/>
</dbReference>
<evidence type="ECO:0000313" key="4">
    <source>
        <dbReference type="Proteomes" id="UP001295423"/>
    </source>
</evidence>
<feature type="domain" description="Helicase-associated" evidence="1">
    <location>
        <begin position="242"/>
        <end position="309"/>
    </location>
</feature>
<gene>
    <name evidence="2" type="ORF">CYCCA115_LOCUS20804</name>
    <name evidence="3" type="ORF">CYCCA115_LOCUS20806</name>
</gene>
<dbReference type="EMBL" id="CAKOGP040002202">
    <property type="protein sequence ID" value="CAJ1964809.1"/>
    <property type="molecule type" value="Genomic_DNA"/>
</dbReference>
<accession>A0AAD2G6K2</accession>
<name>A0AAD2G6K2_9STRA</name>
<dbReference type="InterPro" id="IPR005114">
    <property type="entry name" value="Helicase_assoc"/>
</dbReference>
<protein>
    <recommendedName>
        <fullName evidence="1">Helicase-associated domain-containing protein</fullName>
    </recommendedName>
</protein>
<organism evidence="2 4">
    <name type="scientific">Cylindrotheca closterium</name>
    <dbReference type="NCBI Taxonomy" id="2856"/>
    <lineage>
        <taxon>Eukaryota</taxon>
        <taxon>Sar</taxon>
        <taxon>Stramenopiles</taxon>
        <taxon>Ochrophyta</taxon>
        <taxon>Bacillariophyta</taxon>
        <taxon>Bacillariophyceae</taxon>
        <taxon>Bacillariophycidae</taxon>
        <taxon>Bacillariales</taxon>
        <taxon>Bacillariaceae</taxon>
        <taxon>Cylindrotheca</taxon>
    </lineage>
</organism>
<evidence type="ECO:0000313" key="2">
    <source>
        <dbReference type="EMBL" id="CAJ1964809.1"/>
    </source>
</evidence>
<keyword evidence="4" id="KW-1185">Reference proteome</keyword>
<dbReference type="Proteomes" id="UP001295423">
    <property type="component" value="Unassembled WGS sequence"/>
</dbReference>
<proteinExistence type="predicted"/>
<dbReference type="Gene3D" id="6.10.140.530">
    <property type="match status" value="2"/>
</dbReference>
<evidence type="ECO:0000259" key="1">
    <source>
        <dbReference type="Pfam" id="PF03457"/>
    </source>
</evidence>
<dbReference type="EMBL" id="CAKOGP040002202">
    <property type="protein sequence ID" value="CAJ1964813.1"/>
    <property type="molecule type" value="Genomic_DNA"/>
</dbReference>
<feature type="domain" description="Helicase-associated" evidence="1">
    <location>
        <begin position="167"/>
        <end position="236"/>
    </location>
</feature>
<comment type="caution">
    <text evidence="2">The sequence shown here is derived from an EMBL/GenBank/DDBJ whole genome shotgun (WGS) entry which is preliminary data.</text>
</comment>
<dbReference type="AlphaFoldDB" id="A0AAD2G6K2"/>
<dbReference type="Pfam" id="PF03457">
    <property type="entry name" value="HA"/>
    <property type="match status" value="2"/>
</dbReference>
<evidence type="ECO:0000313" key="3">
    <source>
        <dbReference type="EMBL" id="CAJ1964813.1"/>
    </source>
</evidence>
<dbReference type="PANTHER" id="PTHR33418:SF1">
    <property type="entry name" value="HELICASE-ASSOCIATED DOMAIN-CONTAINING PROTEIN"/>
    <property type="match status" value="1"/>
</dbReference>
<reference evidence="2" key="1">
    <citation type="submission" date="2023-08" db="EMBL/GenBank/DDBJ databases">
        <authorList>
            <person name="Audoor S."/>
            <person name="Bilcke G."/>
        </authorList>
    </citation>
    <scope>NUCLEOTIDE SEQUENCE</scope>
</reference>
<sequence length="323" mass="36812">MMISTSTNTKVTMQSYTPSVTSDDDLLASLFKFPPTSLGKSPAAESSPTDVTYGVCPESFDQPFDDPNMEPTSFRSHAITSMEPVPLSFLVTSKPSLQQESRAANLVQSALSILFEPADAIVRSKRSTDNLLSDISAHSQESNKRPRLLGPQEVFSDQTVMRFRPYQDQQWSGMFQKLVQYRLKHGHCRVPHSYQEDRMLARWVKRQRYQHKKLKSNDPSSTMTAHRIQQLESIGFVWHSHASAWQAKFEELKAFKQSTGHCNVPSDHSNNSSLSAWIRCQRRQYRLWSYGAISTMTEKRYEVLKSLGFTFEKCGGLQRSQSV</sequence>